<dbReference type="InterPro" id="IPR032466">
    <property type="entry name" value="Metal_Hydrolase"/>
</dbReference>
<evidence type="ECO:0000313" key="3">
    <source>
        <dbReference type="EMBL" id="KAF1949696.1"/>
    </source>
</evidence>
<dbReference type="SUPFAM" id="SSF51556">
    <property type="entry name" value="Metallo-dependent hydrolases"/>
    <property type="match status" value="1"/>
</dbReference>
<dbReference type="PANTHER" id="PTHR47345">
    <property type="entry name" value="CUT9-INTERACTING PROTEIN SCN1"/>
    <property type="match status" value="1"/>
</dbReference>
<keyword evidence="4" id="KW-1185">Reference proteome</keyword>
<dbReference type="InterPro" id="IPR053044">
    <property type="entry name" value="Metallo-hydrolase/TatD-type"/>
</dbReference>
<feature type="coiled-coil region" evidence="1">
    <location>
        <begin position="419"/>
        <end position="446"/>
    </location>
</feature>
<keyword evidence="3" id="KW-0378">Hydrolase</keyword>
<dbReference type="OrthoDB" id="413993at2759"/>
<keyword evidence="1" id="KW-0175">Coiled coil</keyword>
<dbReference type="GO" id="GO:0016788">
    <property type="term" value="F:hydrolase activity, acting on ester bonds"/>
    <property type="evidence" value="ECO:0007669"/>
    <property type="project" value="InterPro"/>
</dbReference>
<protein>
    <submittedName>
        <fullName evidence="3">Metallo-dependent hydrolase</fullName>
    </submittedName>
</protein>
<dbReference type="AlphaFoldDB" id="A0A6A5TFY1"/>
<organism evidence="3 4">
    <name type="scientific">Byssothecium circinans</name>
    <dbReference type="NCBI Taxonomy" id="147558"/>
    <lineage>
        <taxon>Eukaryota</taxon>
        <taxon>Fungi</taxon>
        <taxon>Dikarya</taxon>
        <taxon>Ascomycota</taxon>
        <taxon>Pezizomycotina</taxon>
        <taxon>Dothideomycetes</taxon>
        <taxon>Pleosporomycetidae</taxon>
        <taxon>Pleosporales</taxon>
        <taxon>Massarineae</taxon>
        <taxon>Massarinaceae</taxon>
        <taxon>Byssothecium</taxon>
    </lineage>
</organism>
<dbReference type="Pfam" id="PF01026">
    <property type="entry name" value="TatD_DNase"/>
    <property type="match status" value="1"/>
</dbReference>
<dbReference type="PANTHER" id="PTHR47345:SF1">
    <property type="entry name" value="CUT9-INTERACTING PROTEIN SCN1"/>
    <property type="match status" value="1"/>
</dbReference>
<gene>
    <name evidence="3" type="ORF">CC80DRAFT_598697</name>
</gene>
<evidence type="ECO:0000256" key="1">
    <source>
        <dbReference type="SAM" id="Coils"/>
    </source>
</evidence>
<dbReference type="EMBL" id="ML977033">
    <property type="protein sequence ID" value="KAF1949696.1"/>
    <property type="molecule type" value="Genomic_DNA"/>
</dbReference>
<accession>A0A6A5TFY1</accession>
<dbReference type="Proteomes" id="UP000800035">
    <property type="component" value="Unassembled WGS sequence"/>
</dbReference>
<evidence type="ECO:0000256" key="2">
    <source>
        <dbReference type="SAM" id="MobiDB-lite"/>
    </source>
</evidence>
<name>A0A6A5TFY1_9PLEO</name>
<feature type="region of interest" description="Disordered" evidence="2">
    <location>
        <begin position="267"/>
        <end position="294"/>
    </location>
</feature>
<feature type="compositionally biased region" description="Basic and acidic residues" evidence="2">
    <location>
        <begin position="267"/>
        <end position="290"/>
    </location>
</feature>
<dbReference type="Gene3D" id="3.20.20.140">
    <property type="entry name" value="Metal-dependent hydrolases"/>
    <property type="match status" value="1"/>
</dbReference>
<reference evidence="3" key="1">
    <citation type="journal article" date="2020" name="Stud. Mycol.">
        <title>101 Dothideomycetes genomes: a test case for predicting lifestyles and emergence of pathogens.</title>
        <authorList>
            <person name="Haridas S."/>
            <person name="Albert R."/>
            <person name="Binder M."/>
            <person name="Bloem J."/>
            <person name="Labutti K."/>
            <person name="Salamov A."/>
            <person name="Andreopoulos B."/>
            <person name="Baker S."/>
            <person name="Barry K."/>
            <person name="Bills G."/>
            <person name="Bluhm B."/>
            <person name="Cannon C."/>
            <person name="Castanera R."/>
            <person name="Culley D."/>
            <person name="Daum C."/>
            <person name="Ezra D."/>
            <person name="Gonzalez J."/>
            <person name="Henrissat B."/>
            <person name="Kuo A."/>
            <person name="Liang C."/>
            <person name="Lipzen A."/>
            <person name="Lutzoni F."/>
            <person name="Magnuson J."/>
            <person name="Mondo S."/>
            <person name="Nolan M."/>
            <person name="Ohm R."/>
            <person name="Pangilinan J."/>
            <person name="Park H.-J."/>
            <person name="Ramirez L."/>
            <person name="Alfaro M."/>
            <person name="Sun H."/>
            <person name="Tritt A."/>
            <person name="Yoshinaga Y."/>
            <person name="Zwiers L.-H."/>
            <person name="Turgeon B."/>
            <person name="Goodwin S."/>
            <person name="Spatafora J."/>
            <person name="Crous P."/>
            <person name="Grigoriev I."/>
        </authorList>
    </citation>
    <scope>NUCLEOTIDE SEQUENCE</scope>
    <source>
        <strain evidence="3">CBS 675.92</strain>
    </source>
</reference>
<evidence type="ECO:0000313" key="4">
    <source>
        <dbReference type="Proteomes" id="UP000800035"/>
    </source>
</evidence>
<sequence>MLSGNESEAFPWHLGVFDAHCHPTDTMSSIQSIPNMSARCLTVMGTRSQDQALVADVADEHGIKSDDWDKWSRKECMVPCFGWHPWFAHQMYIAGDETQDQPNENSSDGKATGVLQGDDKIKHYQNVLQPHREDPVSETERELFLTLPDPTSFSDFLLQTRKRLEKYPYALIGEIGLDRSFRLPFPPDFEDSKNRDDSLTPGGREGRRLTSFRCDLKHQKAIYKKQLQLAAECKRAVSIHGVQAHGMVYDALKELWSGHEKEVISKRELKRRGADHRNAENEIEKSDADSSPKPYPPRVCLHSYSGTAANLNGYFNPAVPVDVFVSFSTAINLGDALEEETPQSFVEVIKAVPDHRLLVESDLHTAGQEMDKRLEDIVRRVCSVKGWGLEDGVRRLGKNWRRFIFGVVAEGFEFMVFLIDDLEQRLKKAEELIREKLRRWESAELERWAVTAALRAQVRELEARSRFMELL</sequence>
<proteinExistence type="predicted"/>
<dbReference type="InterPro" id="IPR001130">
    <property type="entry name" value="TatD-like"/>
</dbReference>